<dbReference type="Proteomes" id="UP001341840">
    <property type="component" value="Unassembled WGS sequence"/>
</dbReference>
<proteinExistence type="predicted"/>
<evidence type="ECO:0000313" key="3">
    <source>
        <dbReference type="Proteomes" id="UP001341840"/>
    </source>
</evidence>
<feature type="compositionally biased region" description="Acidic residues" evidence="1">
    <location>
        <begin position="84"/>
        <end position="108"/>
    </location>
</feature>
<protein>
    <submittedName>
        <fullName evidence="2">Uncharacterized protein</fullName>
    </submittedName>
</protein>
<evidence type="ECO:0000313" key="2">
    <source>
        <dbReference type="EMBL" id="MED6175652.1"/>
    </source>
</evidence>
<feature type="region of interest" description="Disordered" evidence="1">
    <location>
        <begin position="39"/>
        <end position="142"/>
    </location>
</feature>
<sequence length="142" mass="16719">MGSGIIYYEIEKREKYEDSDESTDLELAVVRTRRYHSDDEPFIHPPHIIQFDPDRPYELLGDDAEGKKVSEEVLERVDDAKGIEEEDKNEEEEEEEEDPVEVTPEEEMPAIPRPMDVDAEEDYLQYLEELRHHPEYPSIHSS</sequence>
<evidence type="ECO:0000256" key="1">
    <source>
        <dbReference type="SAM" id="MobiDB-lite"/>
    </source>
</evidence>
<keyword evidence="3" id="KW-1185">Reference proteome</keyword>
<dbReference type="EMBL" id="JASCZI010152205">
    <property type="protein sequence ID" value="MED6175652.1"/>
    <property type="molecule type" value="Genomic_DNA"/>
</dbReference>
<reference evidence="2 3" key="1">
    <citation type="journal article" date="2023" name="Plants (Basel)">
        <title>Bridging the Gap: Combining Genomics and Transcriptomics Approaches to Understand Stylosanthes scabra, an Orphan Legume from the Brazilian Caatinga.</title>
        <authorList>
            <person name="Ferreira-Neto J.R.C."/>
            <person name="da Silva M.D."/>
            <person name="Binneck E."/>
            <person name="de Melo N.F."/>
            <person name="da Silva R.H."/>
            <person name="de Melo A.L.T.M."/>
            <person name="Pandolfi V."/>
            <person name="Bustamante F.O."/>
            <person name="Brasileiro-Vidal A.C."/>
            <person name="Benko-Iseppon A.M."/>
        </authorList>
    </citation>
    <scope>NUCLEOTIDE SEQUENCE [LARGE SCALE GENOMIC DNA]</scope>
    <source>
        <tissue evidence="2">Leaves</tissue>
    </source>
</reference>
<feature type="compositionally biased region" description="Basic and acidic residues" evidence="1">
    <location>
        <begin position="64"/>
        <end position="83"/>
    </location>
</feature>
<gene>
    <name evidence="2" type="ORF">PIB30_080415</name>
</gene>
<name>A0ABU6VQK0_9FABA</name>
<accession>A0ABU6VQK0</accession>
<comment type="caution">
    <text evidence="2">The sequence shown here is derived from an EMBL/GenBank/DDBJ whole genome shotgun (WGS) entry which is preliminary data.</text>
</comment>
<organism evidence="2 3">
    <name type="scientific">Stylosanthes scabra</name>
    <dbReference type="NCBI Taxonomy" id="79078"/>
    <lineage>
        <taxon>Eukaryota</taxon>
        <taxon>Viridiplantae</taxon>
        <taxon>Streptophyta</taxon>
        <taxon>Embryophyta</taxon>
        <taxon>Tracheophyta</taxon>
        <taxon>Spermatophyta</taxon>
        <taxon>Magnoliopsida</taxon>
        <taxon>eudicotyledons</taxon>
        <taxon>Gunneridae</taxon>
        <taxon>Pentapetalae</taxon>
        <taxon>rosids</taxon>
        <taxon>fabids</taxon>
        <taxon>Fabales</taxon>
        <taxon>Fabaceae</taxon>
        <taxon>Papilionoideae</taxon>
        <taxon>50 kb inversion clade</taxon>
        <taxon>dalbergioids sensu lato</taxon>
        <taxon>Dalbergieae</taxon>
        <taxon>Pterocarpus clade</taxon>
        <taxon>Stylosanthes</taxon>
    </lineage>
</organism>